<organism evidence="2 3">
    <name type="scientific">Legionella longbeachae serogroup 1 (strain NSW150)</name>
    <dbReference type="NCBI Taxonomy" id="661367"/>
    <lineage>
        <taxon>Bacteria</taxon>
        <taxon>Pseudomonadati</taxon>
        <taxon>Pseudomonadota</taxon>
        <taxon>Gammaproteobacteria</taxon>
        <taxon>Legionellales</taxon>
        <taxon>Legionellaceae</taxon>
        <taxon>Legionella</taxon>
    </lineage>
</organism>
<keyword evidence="1" id="KW-0732">Signal</keyword>
<evidence type="ECO:0000313" key="3">
    <source>
        <dbReference type="Proteomes" id="UP000001060"/>
    </source>
</evidence>
<gene>
    <name evidence="2" type="ordered locus">LLO_1435</name>
</gene>
<dbReference type="eggNOG" id="ENOG5031EDS">
    <property type="taxonomic scope" value="Bacteria"/>
</dbReference>
<proteinExistence type="predicted"/>
<dbReference type="HOGENOM" id="CLU_2330274_0_0_6"/>
<accession>D3HSB3</accession>
<dbReference type="STRING" id="661367.LLO_1435"/>
<sequence length="98" mass="10944">MQMKKMLLIALQFVIATAVFADTTIITETKTWKSVPITVDPETQTYTTVEGPIPQGDYYYTYSGYRCLKEKVEVVGGNVIIYHSSATGGGDIYCYPEE</sequence>
<dbReference type="EMBL" id="FN650140">
    <property type="protein sequence ID" value="CBJ11801.1"/>
    <property type="molecule type" value="Genomic_DNA"/>
</dbReference>
<evidence type="ECO:0000256" key="1">
    <source>
        <dbReference type="SAM" id="SignalP"/>
    </source>
</evidence>
<feature type="signal peptide" evidence="1">
    <location>
        <begin position="1"/>
        <end position="21"/>
    </location>
</feature>
<dbReference type="KEGG" id="llo:LLO_1435"/>
<reference evidence="2 3" key="1">
    <citation type="journal article" date="2010" name="PLoS Genet.">
        <title>Analysis of the Legionella longbeachae genome and transcriptome uncovers unique strategies to cause Legionnaires' disease.</title>
        <authorList>
            <person name="Cazalet C."/>
            <person name="Gomez-Valero L."/>
            <person name="Rusniok C."/>
            <person name="Lomma M."/>
            <person name="Dervins-Ravault D."/>
            <person name="Newton H."/>
            <person name="Sansom F."/>
            <person name="Jarraud S."/>
            <person name="Zidane N."/>
            <person name="Ma L."/>
            <person name="Bouchier C."/>
            <person name="Etienne J."/>
            <person name="Hartland E."/>
            <person name="Buchrieser C."/>
        </authorList>
    </citation>
    <scope>NUCLEOTIDE SEQUENCE [LARGE SCALE GENOMIC DNA]</scope>
    <source>
        <strain evidence="2 3">NSW150</strain>
    </source>
</reference>
<dbReference type="AlphaFoldDB" id="D3HSB3"/>
<keyword evidence="3" id="KW-1185">Reference proteome</keyword>
<evidence type="ECO:0000313" key="2">
    <source>
        <dbReference type="EMBL" id="CBJ11801.1"/>
    </source>
</evidence>
<dbReference type="Proteomes" id="UP000001060">
    <property type="component" value="Chromosome"/>
</dbReference>
<feature type="chain" id="PRO_5003046308" evidence="1">
    <location>
        <begin position="22"/>
        <end position="98"/>
    </location>
</feature>
<protein>
    <submittedName>
        <fullName evidence="2">Putative secreted protein</fullName>
    </submittedName>
</protein>
<name>D3HSB3_LEGLN</name>